<reference evidence="1" key="1">
    <citation type="journal article" date="2012" name="PLoS Genet.">
        <title>Comparative analysis of the genomes of two field isolates of the rice blast fungus Magnaporthe oryzae.</title>
        <authorList>
            <person name="Xue M."/>
            <person name="Yang J."/>
            <person name="Li Z."/>
            <person name="Hu S."/>
            <person name="Yao N."/>
            <person name="Dean R.A."/>
            <person name="Zhao W."/>
            <person name="Shen M."/>
            <person name="Zhang H."/>
            <person name="Li C."/>
            <person name="Liu L."/>
            <person name="Cao L."/>
            <person name="Xu X."/>
            <person name="Xing Y."/>
            <person name="Hsiang T."/>
            <person name="Zhang Z."/>
            <person name="Xu J.R."/>
            <person name="Peng Y.L."/>
        </authorList>
    </citation>
    <scope>NUCLEOTIDE SEQUENCE</scope>
    <source>
        <strain evidence="1">Y34</strain>
    </source>
</reference>
<name>A0AA97PK74_PYRO3</name>
<protein>
    <submittedName>
        <fullName evidence="1">Uncharacterized protein</fullName>
    </submittedName>
</protein>
<organism evidence="1">
    <name type="scientific">Pyricularia oryzae (strain Y34)</name>
    <name type="common">Rice blast fungus</name>
    <name type="synonym">Magnaporthe oryzae</name>
    <dbReference type="NCBI Taxonomy" id="1143189"/>
    <lineage>
        <taxon>Eukaryota</taxon>
        <taxon>Fungi</taxon>
        <taxon>Dikarya</taxon>
        <taxon>Ascomycota</taxon>
        <taxon>Pezizomycotina</taxon>
        <taxon>Sordariomycetes</taxon>
        <taxon>Sordariomycetidae</taxon>
        <taxon>Magnaporthales</taxon>
        <taxon>Pyriculariaceae</taxon>
        <taxon>Pyricularia</taxon>
    </lineage>
</organism>
<accession>A0AA97PK74</accession>
<dbReference type="Proteomes" id="UP000011086">
    <property type="component" value="Unassembled WGS sequence"/>
</dbReference>
<evidence type="ECO:0000313" key="1">
    <source>
        <dbReference type="EMBL" id="ELQ37756.1"/>
    </source>
</evidence>
<dbReference type="AlphaFoldDB" id="A0AA97PK74"/>
<dbReference type="EMBL" id="JH793374">
    <property type="protein sequence ID" value="ELQ37756.1"/>
    <property type="molecule type" value="Genomic_DNA"/>
</dbReference>
<gene>
    <name evidence="1" type="ORF">OOU_Y34scaffold00580g31</name>
</gene>
<sequence>MFVTAAHLYPDIESCAKAYDRVIVYRAKHLYAGLL</sequence>
<proteinExistence type="predicted"/>